<dbReference type="EMBL" id="JAJFAT010000008">
    <property type="protein sequence ID" value="MCC3145007.1"/>
    <property type="molecule type" value="Genomic_DNA"/>
</dbReference>
<keyword evidence="3" id="KW-0560">Oxidoreductase</keyword>
<dbReference type="Proteomes" id="UP001199296">
    <property type="component" value="Unassembled WGS sequence"/>
</dbReference>
<dbReference type="InterPro" id="IPR013766">
    <property type="entry name" value="Thioredoxin_domain"/>
</dbReference>
<evidence type="ECO:0000256" key="2">
    <source>
        <dbReference type="ARBA" id="ARBA00022862"/>
    </source>
</evidence>
<evidence type="ECO:0000256" key="5">
    <source>
        <dbReference type="PIRSR" id="PIRSR000239-1"/>
    </source>
</evidence>
<dbReference type="RefSeq" id="WP_229345411.1">
    <property type="nucleotide sequence ID" value="NZ_JAJFAT010000008.1"/>
</dbReference>
<dbReference type="InterPro" id="IPR024706">
    <property type="entry name" value="Peroxiredoxin_AhpC-typ"/>
</dbReference>
<keyword evidence="8" id="KW-1185">Reference proteome</keyword>
<organism evidence="7 8">
    <name type="scientific">Halanaerobium polyolivorans</name>
    <dbReference type="NCBI Taxonomy" id="2886943"/>
    <lineage>
        <taxon>Bacteria</taxon>
        <taxon>Bacillati</taxon>
        <taxon>Bacillota</taxon>
        <taxon>Clostridia</taxon>
        <taxon>Halanaerobiales</taxon>
        <taxon>Halanaerobiaceae</taxon>
        <taxon>Halanaerobium</taxon>
    </lineage>
</organism>
<evidence type="ECO:0000256" key="4">
    <source>
        <dbReference type="ARBA" id="ARBA00023284"/>
    </source>
</evidence>
<keyword evidence="2" id="KW-0049">Antioxidant</keyword>
<name>A0AAW4WYZ4_9FIRM</name>
<proteinExistence type="predicted"/>
<evidence type="ECO:0000256" key="1">
    <source>
        <dbReference type="ARBA" id="ARBA00022559"/>
    </source>
</evidence>
<dbReference type="PANTHER" id="PTHR43110">
    <property type="entry name" value="THIOL PEROXIDASE"/>
    <property type="match status" value="1"/>
</dbReference>
<comment type="caution">
    <text evidence="7">The sequence shown here is derived from an EMBL/GenBank/DDBJ whole genome shotgun (WGS) entry which is preliminary data.</text>
</comment>
<dbReference type="Gene3D" id="3.40.30.10">
    <property type="entry name" value="Glutaredoxin"/>
    <property type="match status" value="1"/>
</dbReference>
<evidence type="ECO:0000313" key="8">
    <source>
        <dbReference type="Proteomes" id="UP001199296"/>
    </source>
</evidence>
<evidence type="ECO:0000259" key="6">
    <source>
        <dbReference type="PROSITE" id="PS51352"/>
    </source>
</evidence>
<dbReference type="SUPFAM" id="SSF52833">
    <property type="entry name" value="Thioredoxin-like"/>
    <property type="match status" value="1"/>
</dbReference>
<feature type="active site" description="Cysteine sulfenic acid (-SOH) intermediate; for peroxidase activity" evidence="5">
    <location>
        <position position="45"/>
    </location>
</feature>
<reference evidence="7 8" key="1">
    <citation type="submission" date="2021-10" db="EMBL/GenBank/DDBJ databases">
        <authorList>
            <person name="Grouzdev D.S."/>
            <person name="Pantiukh K.S."/>
            <person name="Krutkina M.S."/>
        </authorList>
    </citation>
    <scope>NUCLEOTIDE SEQUENCE [LARGE SCALE GENOMIC DNA]</scope>
    <source>
        <strain evidence="7 8">Z-7514</strain>
    </source>
</reference>
<evidence type="ECO:0000313" key="7">
    <source>
        <dbReference type="EMBL" id="MCC3145007.1"/>
    </source>
</evidence>
<dbReference type="Pfam" id="PF00578">
    <property type="entry name" value="AhpC-TSA"/>
    <property type="match status" value="1"/>
</dbReference>
<keyword evidence="4" id="KW-0676">Redox-active center</keyword>
<dbReference type="PANTHER" id="PTHR43110:SF1">
    <property type="entry name" value="THIOL PEROXIDASE"/>
    <property type="match status" value="1"/>
</dbReference>
<evidence type="ECO:0000256" key="3">
    <source>
        <dbReference type="ARBA" id="ARBA00023002"/>
    </source>
</evidence>
<dbReference type="PIRSF" id="PIRSF000239">
    <property type="entry name" value="AHPC"/>
    <property type="match status" value="1"/>
</dbReference>
<feature type="domain" description="Thioredoxin" evidence="6">
    <location>
        <begin position="3"/>
        <end position="153"/>
    </location>
</feature>
<sequence>MKFEVGEKIPDFKLSDHNGEELSLADFEGKNILLSFHPLAWTRVCRMQMESLEDNHQVFKENNTVPLGLSVDPVPAKKAWAEELGFENLKLLSDFWPHGAFASELGIFLEKKGISGRVNILVDDQGEVLWSKVYDMHDLPDIEEVLKEVKANR</sequence>
<protein>
    <submittedName>
        <fullName evidence="7">Redoxin domain-containing protein</fullName>
    </submittedName>
</protein>
<dbReference type="PROSITE" id="PS51352">
    <property type="entry name" value="THIOREDOXIN_2"/>
    <property type="match status" value="1"/>
</dbReference>
<dbReference type="InterPro" id="IPR050455">
    <property type="entry name" value="Tpx_Peroxidase_subfamily"/>
</dbReference>
<accession>A0AAW4WYZ4</accession>
<dbReference type="AlphaFoldDB" id="A0AAW4WYZ4"/>
<dbReference type="InterPro" id="IPR036249">
    <property type="entry name" value="Thioredoxin-like_sf"/>
</dbReference>
<gene>
    <name evidence="7" type="ORF">LJ207_06695</name>
</gene>
<dbReference type="InterPro" id="IPR000866">
    <property type="entry name" value="AhpC/TSA"/>
</dbReference>
<dbReference type="GO" id="GO:0004601">
    <property type="term" value="F:peroxidase activity"/>
    <property type="evidence" value="ECO:0007669"/>
    <property type="project" value="UniProtKB-KW"/>
</dbReference>
<keyword evidence="1" id="KW-0575">Peroxidase</keyword>